<evidence type="ECO:0000313" key="4">
    <source>
        <dbReference type="WBParaSite" id="SSTP_0000231500.1"/>
    </source>
</evidence>
<dbReference type="Gene3D" id="1.20.5.320">
    <property type="entry name" value="6-Phosphogluconate Dehydrogenase, domain 3"/>
    <property type="match status" value="1"/>
</dbReference>
<reference evidence="4" key="1">
    <citation type="submission" date="2015-08" db="UniProtKB">
        <authorList>
            <consortium name="WormBaseParasite"/>
        </authorList>
    </citation>
    <scope>IDENTIFICATION</scope>
</reference>
<evidence type="ECO:0000256" key="1">
    <source>
        <dbReference type="ARBA" id="ARBA00022737"/>
    </source>
</evidence>
<organism evidence="4">
    <name type="scientific">Strongyloides stercoralis</name>
    <name type="common">Threadworm</name>
    <dbReference type="NCBI Taxonomy" id="6248"/>
    <lineage>
        <taxon>Eukaryota</taxon>
        <taxon>Metazoa</taxon>
        <taxon>Ecdysozoa</taxon>
        <taxon>Nematoda</taxon>
        <taxon>Chromadorea</taxon>
        <taxon>Rhabditida</taxon>
        <taxon>Tylenchina</taxon>
        <taxon>Panagrolaimomorpha</taxon>
        <taxon>Strongyloidoidea</taxon>
        <taxon>Strongyloididae</taxon>
        <taxon>Strongyloides</taxon>
    </lineage>
</organism>
<dbReference type="Proteomes" id="UP000035681">
    <property type="component" value="Unplaced"/>
</dbReference>
<feature type="transmembrane region" description="Helical" evidence="2">
    <location>
        <begin position="12"/>
        <end position="34"/>
    </location>
</feature>
<sequence>MKYKYIPYESKKLSCFFICVIFLSYLLILFHIFFVKFLIIKVKCIESTSKNSLKEFNDIDKKLKDQFNFYYSTKKYYKTRKIRQSLIKCKCKIINYCPRGPPGEKGFDGIPGFYGEKGSTGKPGQPFVEIITTKKNLIEQCRKCFPGLKGLPGKIGLPGVPGVPGTPGLPGIEGKSGTMGNIGIIGEQGVPGTPGLNGVKGFNGRDGVRSLQGLRGPFGSKGQIGKKGESGYPGFNGRPGNIGKQGPPGQPGIDGMPGIMGQNGLQGIPGEIGADGGYCKCQISKIKEKNEKEEYIQRQPYVKDEIYTDYTPLNVEIATKIKNIKIDKTTEMALNFLETDENKMYDLS</sequence>
<evidence type="ECO:0000313" key="3">
    <source>
        <dbReference type="Proteomes" id="UP000035681"/>
    </source>
</evidence>
<evidence type="ECO:0000256" key="2">
    <source>
        <dbReference type="SAM" id="Phobius"/>
    </source>
</evidence>
<keyword evidence="2" id="KW-0812">Transmembrane</keyword>
<name>A0A0K0DYJ8_STRER</name>
<keyword evidence="2" id="KW-1133">Transmembrane helix</keyword>
<accession>A0A0K0DYJ8</accession>
<keyword evidence="2" id="KW-0472">Membrane</keyword>
<dbReference type="WBParaSite" id="TCONS_00011917.p1">
    <property type="protein sequence ID" value="TCONS_00011917.p1"/>
    <property type="gene ID" value="XLOC_006992"/>
</dbReference>
<dbReference type="STRING" id="6248.A0A0K0DYJ8"/>
<dbReference type="AlphaFoldDB" id="A0A0K0DYJ8"/>
<dbReference type="WBParaSite" id="SSTP_0000231500.1">
    <property type="protein sequence ID" value="SSTP_0000231500.1"/>
    <property type="gene ID" value="SSTP_0000231500"/>
</dbReference>
<proteinExistence type="predicted"/>
<keyword evidence="3" id="KW-1185">Reference proteome</keyword>
<evidence type="ECO:0000313" key="5">
    <source>
        <dbReference type="WBParaSite" id="TCONS_00011917.p1"/>
    </source>
</evidence>
<dbReference type="PANTHER" id="PTHR24637:SF421">
    <property type="entry name" value="CUTICLE COLLAGEN DPY-2"/>
    <property type="match status" value="1"/>
</dbReference>
<dbReference type="InterPro" id="IPR008160">
    <property type="entry name" value="Collagen"/>
</dbReference>
<dbReference type="Pfam" id="PF01391">
    <property type="entry name" value="Collagen"/>
    <property type="match status" value="1"/>
</dbReference>
<keyword evidence="1" id="KW-0677">Repeat</keyword>
<dbReference type="PANTHER" id="PTHR24637">
    <property type="entry name" value="COLLAGEN"/>
    <property type="match status" value="1"/>
</dbReference>
<protein>
    <submittedName>
        <fullName evidence="4">Collagen triple helix repeat-containing protein</fullName>
    </submittedName>
    <submittedName>
        <fullName evidence="5">Nematode cuticle collagen N-terminal domain-containing protein</fullName>
    </submittedName>
</protein>